<protein>
    <submittedName>
        <fullName evidence="1">Uncharacterized protein</fullName>
    </submittedName>
</protein>
<dbReference type="OrthoDB" id="1740797at2759"/>
<name>A0A371HK19_MUCPR</name>
<dbReference type="Proteomes" id="UP000257109">
    <property type="component" value="Unassembled WGS sequence"/>
</dbReference>
<gene>
    <name evidence="1" type="ORF">CR513_13313</name>
</gene>
<dbReference type="AlphaFoldDB" id="A0A371HK19"/>
<organism evidence="1 2">
    <name type="scientific">Mucuna pruriens</name>
    <name type="common">Velvet bean</name>
    <name type="synonym">Dolichos pruriens</name>
    <dbReference type="NCBI Taxonomy" id="157652"/>
    <lineage>
        <taxon>Eukaryota</taxon>
        <taxon>Viridiplantae</taxon>
        <taxon>Streptophyta</taxon>
        <taxon>Embryophyta</taxon>
        <taxon>Tracheophyta</taxon>
        <taxon>Spermatophyta</taxon>
        <taxon>Magnoliopsida</taxon>
        <taxon>eudicotyledons</taxon>
        <taxon>Gunneridae</taxon>
        <taxon>Pentapetalae</taxon>
        <taxon>rosids</taxon>
        <taxon>fabids</taxon>
        <taxon>Fabales</taxon>
        <taxon>Fabaceae</taxon>
        <taxon>Papilionoideae</taxon>
        <taxon>50 kb inversion clade</taxon>
        <taxon>NPAAA clade</taxon>
        <taxon>indigoferoid/millettioid clade</taxon>
        <taxon>Phaseoleae</taxon>
        <taxon>Mucuna</taxon>
    </lineage>
</organism>
<sequence>MIRKKSANEAYAFIEDMASNTNHYFLGDGHVTRRPAEGYDFIMCLPRSLEGEGTTWMDEDGGVWND</sequence>
<feature type="non-terminal residue" evidence="1">
    <location>
        <position position="1"/>
    </location>
</feature>
<reference evidence="1" key="1">
    <citation type="submission" date="2018-05" db="EMBL/GenBank/DDBJ databases">
        <title>Draft genome of Mucuna pruriens seed.</title>
        <authorList>
            <person name="Nnadi N.E."/>
            <person name="Vos R."/>
            <person name="Hasami M.H."/>
            <person name="Devisetty U.K."/>
            <person name="Aguiy J.C."/>
        </authorList>
    </citation>
    <scope>NUCLEOTIDE SEQUENCE [LARGE SCALE GENOMIC DNA]</scope>
    <source>
        <strain evidence="1">JCA_2017</strain>
    </source>
</reference>
<comment type="caution">
    <text evidence="1">The sequence shown here is derived from an EMBL/GenBank/DDBJ whole genome shotgun (WGS) entry which is preliminary data.</text>
</comment>
<evidence type="ECO:0000313" key="1">
    <source>
        <dbReference type="EMBL" id="RDY03146.1"/>
    </source>
</evidence>
<accession>A0A371HK19</accession>
<evidence type="ECO:0000313" key="2">
    <source>
        <dbReference type="Proteomes" id="UP000257109"/>
    </source>
</evidence>
<keyword evidence="2" id="KW-1185">Reference proteome</keyword>
<proteinExistence type="predicted"/>
<dbReference type="EMBL" id="QJKJ01002373">
    <property type="protein sequence ID" value="RDY03146.1"/>
    <property type="molecule type" value="Genomic_DNA"/>
</dbReference>